<sequence>MATTAFLPSVPVPAATTGRANGVRSTRGRALSSVRPAAVAALRRTPLRRRSPVAPATMATPTPGSGGDGGAGDDDGLDAAERTRRALSAEPPAVVFRNKYDPSGGRGGTDGGEGEGFGYEAGSTGVDVWLIAGISCFVIPIVVVAIAAQQGIIDLTPR</sequence>
<comment type="caution">
    <text evidence="1">The sequence shown here is derived from an EMBL/GenBank/DDBJ whole genome shotgun (WGS) entry which is preliminary data.</text>
</comment>
<evidence type="ECO:0000313" key="1">
    <source>
        <dbReference type="EMBL" id="KAK1860957.1"/>
    </source>
</evidence>
<protein>
    <submittedName>
        <fullName evidence="1">Uncharacterized protein</fullName>
    </submittedName>
</protein>
<dbReference type="EMBL" id="CM020618">
    <property type="protein sequence ID" value="KAK1860957.1"/>
    <property type="molecule type" value="Genomic_DNA"/>
</dbReference>
<reference evidence="1" key="1">
    <citation type="submission" date="2019-11" db="EMBL/GenBank/DDBJ databases">
        <title>Nori genome reveals adaptations in red seaweeds to the harsh intertidal environment.</title>
        <authorList>
            <person name="Wang D."/>
            <person name="Mao Y."/>
        </authorList>
    </citation>
    <scope>NUCLEOTIDE SEQUENCE</scope>
    <source>
        <tissue evidence="1">Gametophyte</tissue>
    </source>
</reference>
<proteinExistence type="predicted"/>
<keyword evidence="2" id="KW-1185">Reference proteome</keyword>
<accession>A0ACC3BSS7</accession>
<dbReference type="Proteomes" id="UP000798662">
    <property type="component" value="Chromosome 1"/>
</dbReference>
<name>A0ACC3BSS7_PYRYE</name>
<gene>
    <name evidence="1" type="ORF">I4F81_003543</name>
</gene>
<evidence type="ECO:0000313" key="2">
    <source>
        <dbReference type="Proteomes" id="UP000798662"/>
    </source>
</evidence>
<organism evidence="1 2">
    <name type="scientific">Pyropia yezoensis</name>
    <name type="common">Susabi-nori</name>
    <name type="synonym">Porphyra yezoensis</name>
    <dbReference type="NCBI Taxonomy" id="2788"/>
    <lineage>
        <taxon>Eukaryota</taxon>
        <taxon>Rhodophyta</taxon>
        <taxon>Bangiophyceae</taxon>
        <taxon>Bangiales</taxon>
        <taxon>Bangiaceae</taxon>
        <taxon>Pyropia</taxon>
    </lineage>
</organism>